<dbReference type="SUPFAM" id="SSF55120">
    <property type="entry name" value="Pseudouridine synthase"/>
    <property type="match status" value="1"/>
</dbReference>
<name>A0A0F9V0S0_9ZZZZ</name>
<dbReference type="AlphaFoldDB" id="A0A0F9V0S0"/>
<dbReference type="InterPro" id="IPR006224">
    <property type="entry name" value="PsdUridine_synth_RluA-like_CS"/>
</dbReference>
<dbReference type="GO" id="GO:0000455">
    <property type="term" value="P:enzyme-directed rRNA pseudouridine synthesis"/>
    <property type="evidence" value="ECO:0007669"/>
    <property type="project" value="TreeGrafter"/>
</dbReference>
<dbReference type="Gene3D" id="3.30.2350.10">
    <property type="entry name" value="Pseudouridine synthase"/>
    <property type="match status" value="1"/>
</dbReference>
<evidence type="ECO:0000313" key="3">
    <source>
        <dbReference type="EMBL" id="KKN93337.1"/>
    </source>
</evidence>
<comment type="similarity">
    <text evidence="1">Belongs to the pseudouridine synthase RluA family.</text>
</comment>
<evidence type="ECO:0000259" key="2">
    <source>
        <dbReference type="Pfam" id="PF00849"/>
    </source>
</evidence>
<feature type="domain" description="Pseudouridine synthase RsuA/RluA-like" evidence="2">
    <location>
        <begin position="90"/>
        <end position="228"/>
    </location>
</feature>
<dbReference type="GO" id="GO:0009982">
    <property type="term" value="F:pseudouridine synthase activity"/>
    <property type="evidence" value="ECO:0007669"/>
    <property type="project" value="InterPro"/>
</dbReference>
<dbReference type="PANTHER" id="PTHR21600:SF87">
    <property type="entry name" value="RNA PSEUDOURIDYLATE SYNTHASE DOMAIN-CONTAINING PROTEIN 1"/>
    <property type="match status" value="1"/>
</dbReference>
<dbReference type="InterPro" id="IPR020103">
    <property type="entry name" value="PsdUridine_synth_cat_dom_sf"/>
</dbReference>
<accession>A0A0F9V0S0</accession>
<dbReference type="CDD" id="cd02869">
    <property type="entry name" value="PseudoU_synth_RluA_like"/>
    <property type="match status" value="1"/>
</dbReference>
<evidence type="ECO:0000256" key="1">
    <source>
        <dbReference type="ARBA" id="ARBA00010876"/>
    </source>
</evidence>
<protein>
    <recommendedName>
        <fullName evidence="2">Pseudouridine synthase RsuA/RluA-like domain-containing protein</fullName>
    </recommendedName>
</protein>
<dbReference type="PROSITE" id="PS01129">
    <property type="entry name" value="PSI_RLU"/>
    <property type="match status" value="1"/>
</dbReference>
<dbReference type="GO" id="GO:0003723">
    <property type="term" value="F:RNA binding"/>
    <property type="evidence" value="ECO:0007669"/>
    <property type="project" value="InterPro"/>
</dbReference>
<gene>
    <name evidence="3" type="ORF">LCGC14_0199720</name>
</gene>
<dbReference type="InterPro" id="IPR006145">
    <property type="entry name" value="PsdUridine_synth_RsuA/RluA"/>
</dbReference>
<sequence length="289" mass="32142">MGIKETHIVEMNIDPTRLQEYGVGMFQQIATKSALKKAIKKQLVFVNGSIATTATVIVGGEIIDYYHPIANETKTRLKLKLEIVYEDDYLAIINKSAGILVSGNGFKTVANALAQNLKKSLAKDAVNPQPAHRLDYATTGLLLVGKTSSVITDLNKLFEHKNISKTYYAVTIGAMNVGGTIDLDIDDKPAISIFEVIETVKSERFSFLNLVKLNPQSGRRHQLRKHLLAIGNPILGDSIYFLEGLQLKGKGLYLHAQSIEFSHPVTNDNMHVVLELPEKFKKLFVYNYK</sequence>
<comment type="caution">
    <text evidence="3">The sequence shown here is derived from an EMBL/GenBank/DDBJ whole genome shotgun (WGS) entry which is preliminary data.</text>
</comment>
<proteinExistence type="inferred from homology"/>
<reference evidence="3" key="1">
    <citation type="journal article" date="2015" name="Nature">
        <title>Complex archaea that bridge the gap between prokaryotes and eukaryotes.</title>
        <authorList>
            <person name="Spang A."/>
            <person name="Saw J.H."/>
            <person name="Jorgensen S.L."/>
            <person name="Zaremba-Niedzwiedzka K."/>
            <person name="Martijn J."/>
            <person name="Lind A.E."/>
            <person name="van Eijk R."/>
            <person name="Schleper C."/>
            <person name="Guy L."/>
            <person name="Ettema T.J."/>
        </authorList>
    </citation>
    <scope>NUCLEOTIDE SEQUENCE</scope>
</reference>
<dbReference type="InterPro" id="IPR050188">
    <property type="entry name" value="RluA_PseudoU_synthase"/>
</dbReference>
<dbReference type="PROSITE" id="PS50889">
    <property type="entry name" value="S4"/>
    <property type="match status" value="1"/>
</dbReference>
<dbReference type="EMBL" id="LAZR01000087">
    <property type="protein sequence ID" value="KKN93337.1"/>
    <property type="molecule type" value="Genomic_DNA"/>
</dbReference>
<dbReference type="Pfam" id="PF00849">
    <property type="entry name" value="PseudoU_synth_2"/>
    <property type="match status" value="1"/>
</dbReference>
<dbReference type="PANTHER" id="PTHR21600">
    <property type="entry name" value="MITOCHONDRIAL RNA PSEUDOURIDINE SYNTHASE"/>
    <property type="match status" value="1"/>
</dbReference>
<organism evidence="3">
    <name type="scientific">marine sediment metagenome</name>
    <dbReference type="NCBI Taxonomy" id="412755"/>
    <lineage>
        <taxon>unclassified sequences</taxon>
        <taxon>metagenomes</taxon>
        <taxon>ecological metagenomes</taxon>
    </lineage>
</organism>